<dbReference type="GO" id="GO:0005829">
    <property type="term" value="C:cytosol"/>
    <property type="evidence" value="ECO:0007669"/>
    <property type="project" value="TreeGrafter"/>
</dbReference>
<dbReference type="SUPFAM" id="SSF55931">
    <property type="entry name" value="Glutamine synthetase/guanido kinase"/>
    <property type="match status" value="1"/>
</dbReference>
<dbReference type="PANTHER" id="PTHR38761:SF1">
    <property type="entry name" value="GLUTAMATE--CYSTEINE LIGASE"/>
    <property type="match status" value="1"/>
</dbReference>
<dbReference type="EC" id="6.3.2.2" evidence="1"/>
<sequence>APEMSSSELACTRVNWNRVILEGRKPGLTLGIGCETAQFPLPQVGKDLFRDLKRVAQTLDSINGGEAYQKVCDELVACFDNPDLTFSARILRSMIDTGIGGTGKAFAEAYRNLLREEPLEILREEDFVAEREASERRQQEMEAADTEPFAVWLEKHA</sequence>
<reference evidence="1 2" key="1">
    <citation type="submission" date="2019-01" db="EMBL/GenBank/DDBJ databases">
        <title>Genomic analysis of febrile catheter-associated UTI E. coli isolates.</title>
        <authorList>
            <person name="Potter R."/>
            <person name="Zou Z."/>
            <person name="Henderson J."/>
            <person name="Dantas G."/>
        </authorList>
    </citation>
    <scope>NUCLEOTIDE SEQUENCE [LARGE SCALE GENOMIC DNA]</scope>
    <source>
        <strain evidence="1 2">29_CAASB</strain>
    </source>
</reference>
<dbReference type="GO" id="GO:0004357">
    <property type="term" value="F:glutamate-cysteine ligase activity"/>
    <property type="evidence" value="ECO:0007669"/>
    <property type="project" value="UniProtKB-EC"/>
</dbReference>
<dbReference type="AlphaFoldDB" id="A0A444RBQ0"/>
<comment type="caution">
    <text evidence="1">The sequence shown here is derived from an EMBL/GenBank/DDBJ whole genome shotgun (WGS) entry which is preliminary data.</text>
</comment>
<organism evidence="1 2">
    <name type="scientific">Escherichia coli</name>
    <dbReference type="NCBI Taxonomy" id="562"/>
    <lineage>
        <taxon>Bacteria</taxon>
        <taxon>Pseudomonadati</taxon>
        <taxon>Pseudomonadota</taxon>
        <taxon>Gammaproteobacteria</taxon>
        <taxon>Enterobacterales</taxon>
        <taxon>Enterobacteriaceae</taxon>
        <taxon>Escherichia</taxon>
    </lineage>
</organism>
<accession>A0A444RBQ0</accession>
<dbReference type="EMBL" id="SCJN01000088">
    <property type="protein sequence ID" value="RXD16048.1"/>
    <property type="molecule type" value="Genomic_DNA"/>
</dbReference>
<dbReference type="InterPro" id="IPR014746">
    <property type="entry name" value="Gln_synth/guanido_kin_cat_dom"/>
</dbReference>
<dbReference type="GO" id="GO:0006750">
    <property type="term" value="P:glutathione biosynthetic process"/>
    <property type="evidence" value="ECO:0007669"/>
    <property type="project" value="InterPro"/>
</dbReference>
<keyword evidence="1" id="KW-0436">Ligase</keyword>
<dbReference type="Gene3D" id="6.10.140.800">
    <property type="match status" value="1"/>
</dbReference>
<evidence type="ECO:0000313" key="1">
    <source>
        <dbReference type="EMBL" id="RXD16048.1"/>
    </source>
</evidence>
<dbReference type="PANTHER" id="PTHR38761">
    <property type="entry name" value="GLUTAMATE--CYSTEINE LIGASE"/>
    <property type="match status" value="1"/>
</dbReference>
<gene>
    <name evidence="1" type="ORF">EPS76_12970</name>
</gene>
<name>A0A444RBQ0_ECOLX</name>
<evidence type="ECO:0000313" key="2">
    <source>
        <dbReference type="Proteomes" id="UP000288730"/>
    </source>
</evidence>
<feature type="non-terminal residue" evidence="1">
    <location>
        <position position="1"/>
    </location>
</feature>
<proteinExistence type="predicted"/>
<protein>
    <submittedName>
        <fullName evidence="1">Glutamate--cysteine ligase</fullName>
        <ecNumber evidence="1">6.3.2.2</ecNumber>
    </submittedName>
</protein>
<dbReference type="GO" id="GO:0046872">
    <property type="term" value="F:metal ion binding"/>
    <property type="evidence" value="ECO:0007669"/>
    <property type="project" value="TreeGrafter"/>
</dbReference>
<dbReference type="Proteomes" id="UP000288730">
    <property type="component" value="Unassembled WGS sequence"/>
</dbReference>
<dbReference type="InterPro" id="IPR006334">
    <property type="entry name" value="Glut_cys_ligase"/>
</dbReference>